<sequence>MAQQFFDELKSLQTNFMNMGITVSEQIYQSTKSFIDHDKKLAHAVISTDHDINENEIDLEKQALYLMALQQPVATNFREVISILKASSDLERIGDHAVGIARETIYIKGNQRIPKVEEQIAEMTNSVRKMLEEALDAYFHEDATVAENVAKADLGIDQQFITIRKAITDTESQTVDLAPASASYLMVARFLERIGDHIVNITEWIVYSKTGNIVELSNDKRR</sequence>
<dbReference type="NCBIfam" id="TIGR02135">
    <property type="entry name" value="phoU_full"/>
    <property type="match status" value="1"/>
</dbReference>
<comment type="function">
    <text evidence="1">Plays a role in the regulation of phosphate uptake.</text>
</comment>
<name>A0ABW1US12_9LACO</name>
<dbReference type="PIRSF" id="PIRSF003107">
    <property type="entry name" value="PhoU"/>
    <property type="match status" value="1"/>
</dbReference>
<dbReference type="PANTHER" id="PTHR42930">
    <property type="entry name" value="PHOSPHATE-SPECIFIC TRANSPORT SYSTEM ACCESSORY PROTEIN PHOU"/>
    <property type="match status" value="1"/>
</dbReference>
<keyword evidence="1" id="KW-0592">Phosphate transport</keyword>
<protein>
    <recommendedName>
        <fullName evidence="1">Phosphate-specific transport system accessory protein PhoU</fullName>
    </recommendedName>
</protein>
<evidence type="ECO:0000313" key="4">
    <source>
        <dbReference type="Proteomes" id="UP001596310"/>
    </source>
</evidence>
<dbReference type="InterPro" id="IPR028366">
    <property type="entry name" value="PhoU"/>
</dbReference>
<evidence type="ECO:0000256" key="1">
    <source>
        <dbReference type="PIRNR" id="PIRNR003107"/>
    </source>
</evidence>
<dbReference type="InterPro" id="IPR026022">
    <property type="entry name" value="PhoU_dom"/>
</dbReference>
<dbReference type="Proteomes" id="UP001596310">
    <property type="component" value="Unassembled WGS sequence"/>
</dbReference>
<feature type="domain" description="PhoU" evidence="2">
    <location>
        <begin position="120"/>
        <end position="205"/>
    </location>
</feature>
<keyword evidence="1" id="KW-0963">Cytoplasm</keyword>
<comment type="similarity">
    <text evidence="1">Belongs to the PhoU family.</text>
</comment>
<reference evidence="4" key="1">
    <citation type="journal article" date="2019" name="Int. J. Syst. Evol. Microbiol.">
        <title>The Global Catalogue of Microorganisms (GCM) 10K type strain sequencing project: providing services to taxonomists for standard genome sequencing and annotation.</title>
        <authorList>
            <consortium name="The Broad Institute Genomics Platform"/>
            <consortium name="The Broad Institute Genome Sequencing Center for Infectious Disease"/>
            <person name="Wu L."/>
            <person name="Ma J."/>
        </authorList>
    </citation>
    <scope>NUCLEOTIDE SEQUENCE [LARGE SCALE GENOMIC DNA]</scope>
    <source>
        <strain evidence="4">CCM 8897</strain>
    </source>
</reference>
<keyword evidence="1" id="KW-0813">Transport</keyword>
<dbReference type="EMBL" id="JBHSSM010000022">
    <property type="protein sequence ID" value="MFC6315855.1"/>
    <property type="molecule type" value="Genomic_DNA"/>
</dbReference>
<gene>
    <name evidence="3" type="primary">phoU</name>
    <name evidence="3" type="ORF">ACFQHW_09810</name>
</gene>
<proteinExistence type="inferred from homology"/>
<dbReference type="PANTHER" id="PTHR42930:SF3">
    <property type="entry name" value="PHOSPHATE-SPECIFIC TRANSPORT SYSTEM ACCESSORY PROTEIN PHOU"/>
    <property type="match status" value="1"/>
</dbReference>
<evidence type="ECO:0000313" key="3">
    <source>
        <dbReference type="EMBL" id="MFC6315855.1"/>
    </source>
</evidence>
<organism evidence="3 4">
    <name type="scientific">Lapidilactobacillus achengensis</name>
    <dbReference type="NCBI Taxonomy" id="2486000"/>
    <lineage>
        <taxon>Bacteria</taxon>
        <taxon>Bacillati</taxon>
        <taxon>Bacillota</taxon>
        <taxon>Bacilli</taxon>
        <taxon>Lactobacillales</taxon>
        <taxon>Lactobacillaceae</taxon>
        <taxon>Lapidilactobacillus</taxon>
    </lineage>
</organism>
<comment type="caution">
    <text evidence="3">The sequence shown here is derived from an EMBL/GenBank/DDBJ whole genome shotgun (WGS) entry which is preliminary data.</text>
</comment>
<dbReference type="RefSeq" id="WP_125599799.1">
    <property type="nucleotide sequence ID" value="NZ_JBHSSM010000022.1"/>
</dbReference>
<dbReference type="SUPFAM" id="SSF109755">
    <property type="entry name" value="PhoU-like"/>
    <property type="match status" value="1"/>
</dbReference>
<accession>A0ABW1US12</accession>
<feature type="domain" description="PhoU" evidence="2">
    <location>
        <begin position="18"/>
        <end position="103"/>
    </location>
</feature>
<comment type="subunit">
    <text evidence="1">Homodimer.</text>
</comment>
<dbReference type="Gene3D" id="1.20.58.220">
    <property type="entry name" value="Phosphate transport system protein phou homolog 2, domain 2"/>
    <property type="match status" value="1"/>
</dbReference>
<keyword evidence="4" id="KW-1185">Reference proteome</keyword>
<comment type="subcellular location">
    <subcellularLocation>
        <location evidence="1">Cytoplasm</location>
    </subcellularLocation>
</comment>
<evidence type="ECO:0000259" key="2">
    <source>
        <dbReference type="Pfam" id="PF01895"/>
    </source>
</evidence>
<dbReference type="InterPro" id="IPR038078">
    <property type="entry name" value="PhoU-like_sf"/>
</dbReference>
<dbReference type="Pfam" id="PF01895">
    <property type="entry name" value="PhoU"/>
    <property type="match status" value="2"/>
</dbReference>